<proteinExistence type="predicted"/>
<evidence type="ECO:0000313" key="1">
    <source>
        <dbReference type="EMBL" id="KAG9218402.1"/>
    </source>
</evidence>
<organism evidence="1 2">
    <name type="scientific">Pleurotus cornucopiae</name>
    <name type="common">Cornucopia mushroom</name>
    <dbReference type="NCBI Taxonomy" id="5321"/>
    <lineage>
        <taxon>Eukaryota</taxon>
        <taxon>Fungi</taxon>
        <taxon>Dikarya</taxon>
        <taxon>Basidiomycota</taxon>
        <taxon>Agaricomycotina</taxon>
        <taxon>Agaricomycetes</taxon>
        <taxon>Agaricomycetidae</taxon>
        <taxon>Agaricales</taxon>
        <taxon>Pleurotineae</taxon>
        <taxon>Pleurotaceae</taxon>
        <taxon>Pleurotus</taxon>
    </lineage>
</organism>
<name>A0ACB7IJM0_PLECO</name>
<gene>
    <name evidence="1" type="ORF">CCMSSC00406_0007997</name>
</gene>
<protein>
    <submittedName>
        <fullName evidence="1">Uncharacterized protein</fullName>
    </submittedName>
</protein>
<dbReference type="Proteomes" id="UP000824881">
    <property type="component" value="Unassembled WGS sequence"/>
</dbReference>
<keyword evidence="2" id="KW-1185">Reference proteome</keyword>
<sequence length="301" mass="33066">MPALTLILVAPNVFANNRLSMKLLSTDAVSGLVGHMSDEAMKAGVVLGDVFEDPVKRKSSRLEHSAFQHAHAVSAFNYYGVRFGQAMVGWAEVTGRAMLPKIYPWGGFPPDSTVVDVGGGNGHATLELLKAFPALKVIVQDTAAVAIQGKEYWEKEYPSALEEQRVDFVGFDFLTEAPVAGGAVYYLRHVLHDWPDDDCVKILKNVRKAVGPKSKLLINEFVPQYIVRGGFASNTQAPAPLLPNYGAGNKRLYQQDMNMMIQFNSKERTLEEFIKLGEASGFRFEKLWDGGEAGIIEFAPA</sequence>
<reference evidence="1 2" key="1">
    <citation type="journal article" date="2021" name="Appl. Environ. Microbiol.">
        <title>Genetic linkage and physical mapping for an oyster mushroom Pleurotus cornucopiae and QTL analysis for the trait cap color.</title>
        <authorList>
            <person name="Zhang Y."/>
            <person name="Gao W."/>
            <person name="Sonnenberg A."/>
            <person name="Chen Q."/>
            <person name="Zhang J."/>
            <person name="Huang C."/>
        </authorList>
    </citation>
    <scope>NUCLEOTIDE SEQUENCE [LARGE SCALE GENOMIC DNA]</scope>
    <source>
        <strain evidence="1">CCMSSC00406</strain>
    </source>
</reference>
<evidence type="ECO:0000313" key="2">
    <source>
        <dbReference type="Proteomes" id="UP000824881"/>
    </source>
</evidence>
<comment type="caution">
    <text evidence="1">The sequence shown here is derived from an EMBL/GenBank/DDBJ whole genome shotgun (WGS) entry which is preliminary data.</text>
</comment>
<dbReference type="EMBL" id="WQMT02000010">
    <property type="protein sequence ID" value="KAG9218402.1"/>
    <property type="molecule type" value="Genomic_DNA"/>
</dbReference>
<accession>A0ACB7IJM0</accession>